<dbReference type="HOGENOM" id="CLU_048443_0_0_1"/>
<dbReference type="InParanoid" id="B4NQ67"/>
<feature type="region of interest" description="Disordered" evidence="2">
    <location>
        <begin position="232"/>
        <end position="277"/>
    </location>
</feature>
<dbReference type="FunFam" id="1.20.80.10:FF:000017">
    <property type="entry name" value="Golgi resident protein GCP60"/>
    <property type="match status" value="1"/>
</dbReference>
<gene>
    <name evidence="5" type="primary">Dwil\GK15898</name>
    <name evidence="5" type="ORF">Dwil_GK15898</name>
</gene>
<dbReference type="GO" id="GO:0000062">
    <property type="term" value="F:fatty-acyl-CoA binding"/>
    <property type="evidence" value="ECO:0007669"/>
    <property type="project" value="InterPro"/>
</dbReference>
<feature type="domain" description="GOLD" evidence="3">
    <location>
        <begin position="335"/>
        <end position="501"/>
    </location>
</feature>
<proteinExistence type="predicted"/>
<feature type="region of interest" description="Disordered" evidence="2">
    <location>
        <begin position="1"/>
        <end position="25"/>
    </location>
</feature>
<dbReference type="Gene3D" id="1.20.80.10">
    <property type="match status" value="1"/>
</dbReference>
<evidence type="ECO:0000259" key="3">
    <source>
        <dbReference type="PROSITE" id="PS50866"/>
    </source>
</evidence>
<sequence length="503" mass="57590">MEGAADNRAKSLSAPTTATSATTATTTTTASTIAEKWGFPLQELYRMAFTFYKQNSGKAIHLSYEDNLKLIAFKQQASLGPFNTTHAPALGVLDVIGRDRQQHWQLLGDISREQAMEGFIDLLDTMCSAFRPYIEAVRQNRDTTLKADLKRMEQEKEERTKREREQKELLEEGYKEELQRRQLQDALNKQTYQQFKLYAEKQFPGNPEQQAVLIHQLQREHYHQYMQQLHMHNQNQEREKEKDKECVQGLMQSQSQVQGQGQGQSQGNNNNNPSDLTNAMENLQLNEFEAQQHGQGQLQLQEGPIQSLENDHVAGDEYDDYVMIRPAKIWTRPDIEQFKTEVSAGDGDGVITIGHGDTVTVRVPTNSNGKCIFWEFATDNYDIGFGIYFEWAKPVTNEVTVHVSDSDEDEDCVDEDYLSTTEDLESGGSLSQHQDRHALNNPSVAAAKAPISIIVPIYRRECYNEVYVGSHSYPGEGVYLLKFDNSYSIWRSKTLYYRVYYER</sequence>
<dbReference type="SMR" id="B4NQ67"/>
<dbReference type="InterPro" id="IPR035984">
    <property type="entry name" value="Acyl-CoA-binding_sf"/>
</dbReference>
<dbReference type="InterPro" id="IPR052269">
    <property type="entry name" value="Golgi-PI4KB_interaction"/>
</dbReference>
<dbReference type="KEGG" id="dwi:6652891"/>
<dbReference type="eggNOG" id="KOG3878">
    <property type="taxonomic scope" value="Eukaryota"/>
</dbReference>
<dbReference type="OrthoDB" id="5839451at2759"/>
<dbReference type="InterPro" id="IPR036598">
    <property type="entry name" value="GOLD_dom_sf"/>
</dbReference>
<keyword evidence="1" id="KW-0007">Acetylation</keyword>
<dbReference type="Proteomes" id="UP000007798">
    <property type="component" value="Unassembled WGS sequence"/>
</dbReference>
<organism evidence="5 6">
    <name type="scientific">Drosophila willistoni</name>
    <name type="common">Fruit fly</name>
    <dbReference type="NCBI Taxonomy" id="7260"/>
    <lineage>
        <taxon>Eukaryota</taxon>
        <taxon>Metazoa</taxon>
        <taxon>Ecdysozoa</taxon>
        <taxon>Arthropoda</taxon>
        <taxon>Hexapoda</taxon>
        <taxon>Insecta</taxon>
        <taxon>Pterygota</taxon>
        <taxon>Neoptera</taxon>
        <taxon>Endopterygota</taxon>
        <taxon>Diptera</taxon>
        <taxon>Brachycera</taxon>
        <taxon>Muscomorpha</taxon>
        <taxon>Ephydroidea</taxon>
        <taxon>Drosophilidae</taxon>
        <taxon>Drosophila</taxon>
        <taxon>Sophophora</taxon>
    </lineage>
</organism>
<evidence type="ECO:0000256" key="1">
    <source>
        <dbReference type="ARBA" id="ARBA00022990"/>
    </source>
</evidence>
<accession>B4NQ67</accession>
<reference evidence="5 6" key="1">
    <citation type="journal article" date="2007" name="Nature">
        <title>Evolution of genes and genomes on the Drosophila phylogeny.</title>
        <authorList>
            <consortium name="Drosophila 12 Genomes Consortium"/>
            <person name="Clark A.G."/>
            <person name="Eisen M.B."/>
            <person name="Smith D.R."/>
            <person name="Bergman C.M."/>
            <person name="Oliver B."/>
            <person name="Markow T.A."/>
            <person name="Kaufman T.C."/>
            <person name="Kellis M."/>
            <person name="Gelbart W."/>
            <person name="Iyer V.N."/>
            <person name="Pollard D.A."/>
            <person name="Sackton T.B."/>
            <person name="Larracuente A.M."/>
            <person name="Singh N.D."/>
            <person name="Abad J.P."/>
            <person name="Abt D.N."/>
            <person name="Adryan B."/>
            <person name="Aguade M."/>
            <person name="Akashi H."/>
            <person name="Anderson W.W."/>
            <person name="Aquadro C.F."/>
            <person name="Ardell D.H."/>
            <person name="Arguello R."/>
            <person name="Artieri C.G."/>
            <person name="Barbash D.A."/>
            <person name="Barker D."/>
            <person name="Barsanti P."/>
            <person name="Batterham P."/>
            <person name="Batzoglou S."/>
            <person name="Begun D."/>
            <person name="Bhutkar A."/>
            <person name="Blanco E."/>
            <person name="Bosak S.A."/>
            <person name="Bradley R.K."/>
            <person name="Brand A.D."/>
            <person name="Brent M.R."/>
            <person name="Brooks A.N."/>
            <person name="Brown R.H."/>
            <person name="Butlin R.K."/>
            <person name="Caggese C."/>
            <person name="Calvi B.R."/>
            <person name="Bernardo de Carvalho A."/>
            <person name="Caspi A."/>
            <person name="Castrezana S."/>
            <person name="Celniker S.E."/>
            <person name="Chang J.L."/>
            <person name="Chapple C."/>
            <person name="Chatterji S."/>
            <person name="Chinwalla A."/>
            <person name="Civetta A."/>
            <person name="Clifton S.W."/>
            <person name="Comeron J.M."/>
            <person name="Costello J.C."/>
            <person name="Coyne J.A."/>
            <person name="Daub J."/>
            <person name="David R.G."/>
            <person name="Delcher A.L."/>
            <person name="Delehaunty K."/>
            <person name="Do C.B."/>
            <person name="Ebling H."/>
            <person name="Edwards K."/>
            <person name="Eickbush T."/>
            <person name="Evans J.D."/>
            <person name="Filipski A."/>
            <person name="Findeiss S."/>
            <person name="Freyhult E."/>
            <person name="Fulton L."/>
            <person name="Fulton R."/>
            <person name="Garcia A.C."/>
            <person name="Gardiner A."/>
            <person name="Garfield D.A."/>
            <person name="Garvin B.E."/>
            <person name="Gibson G."/>
            <person name="Gilbert D."/>
            <person name="Gnerre S."/>
            <person name="Godfrey J."/>
            <person name="Good R."/>
            <person name="Gotea V."/>
            <person name="Gravely B."/>
            <person name="Greenberg A.J."/>
            <person name="Griffiths-Jones S."/>
            <person name="Gross S."/>
            <person name="Guigo R."/>
            <person name="Gustafson E.A."/>
            <person name="Haerty W."/>
            <person name="Hahn M.W."/>
            <person name="Halligan D.L."/>
            <person name="Halpern A.L."/>
            <person name="Halter G.M."/>
            <person name="Han M.V."/>
            <person name="Heger A."/>
            <person name="Hillier L."/>
            <person name="Hinrichs A.S."/>
            <person name="Holmes I."/>
            <person name="Hoskins R.A."/>
            <person name="Hubisz M.J."/>
            <person name="Hultmark D."/>
            <person name="Huntley M.A."/>
            <person name="Jaffe D.B."/>
            <person name="Jagadeeshan S."/>
            <person name="Jeck W.R."/>
            <person name="Johnson J."/>
            <person name="Jones C.D."/>
            <person name="Jordan W.C."/>
            <person name="Karpen G.H."/>
            <person name="Kataoka E."/>
            <person name="Keightley P.D."/>
            <person name="Kheradpour P."/>
            <person name="Kirkness E.F."/>
            <person name="Koerich L.B."/>
            <person name="Kristiansen K."/>
            <person name="Kudrna D."/>
            <person name="Kulathinal R.J."/>
            <person name="Kumar S."/>
            <person name="Kwok R."/>
            <person name="Lander E."/>
            <person name="Langley C.H."/>
            <person name="Lapoint R."/>
            <person name="Lazzaro B.P."/>
            <person name="Lee S.J."/>
            <person name="Levesque L."/>
            <person name="Li R."/>
            <person name="Lin C.F."/>
            <person name="Lin M.F."/>
            <person name="Lindblad-Toh K."/>
            <person name="Llopart A."/>
            <person name="Long M."/>
            <person name="Low L."/>
            <person name="Lozovsky E."/>
            <person name="Lu J."/>
            <person name="Luo M."/>
            <person name="Machado C.A."/>
            <person name="Makalowski W."/>
            <person name="Marzo M."/>
            <person name="Matsuda M."/>
            <person name="Matzkin L."/>
            <person name="McAllister B."/>
            <person name="McBride C.S."/>
            <person name="McKernan B."/>
            <person name="McKernan K."/>
            <person name="Mendez-Lago M."/>
            <person name="Minx P."/>
            <person name="Mollenhauer M.U."/>
            <person name="Montooth K."/>
            <person name="Mount S.M."/>
            <person name="Mu X."/>
            <person name="Myers E."/>
            <person name="Negre B."/>
            <person name="Newfeld S."/>
            <person name="Nielsen R."/>
            <person name="Noor M.A."/>
            <person name="O'Grady P."/>
            <person name="Pachter L."/>
            <person name="Papaceit M."/>
            <person name="Parisi M.J."/>
            <person name="Parisi M."/>
            <person name="Parts L."/>
            <person name="Pedersen J.S."/>
            <person name="Pesole G."/>
            <person name="Phillippy A.M."/>
            <person name="Ponting C.P."/>
            <person name="Pop M."/>
            <person name="Porcelli D."/>
            <person name="Powell J.R."/>
            <person name="Prohaska S."/>
            <person name="Pruitt K."/>
            <person name="Puig M."/>
            <person name="Quesneville H."/>
            <person name="Ram K.R."/>
            <person name="Rand D."/>
            <person name="Rasmussen M.D."/>
            <person name="Reed L.K."/>
            <person name="Reenan R."/>
            <person name="Reily A."/>
            <person name="Remington K.A."/>
            <person name="Rieger T.T."/>
            <person name="Ritchie M.G."/>
            <person name="Robin C."/>
            <person name="Rogers Y.H."/>
            <person name="Rohde C."/>
            <person name="Rozas J."/>
            <person name="Rubenfield M.J."/>
            <person name="Ruiz A."/>
            <person name="Russo S."/>
            <person name="Salzberg S.L."/>
            <person name="Sanchez-Gracia A."/>
            <person name="Saranga D.J."/>
            <person name="Sato H."/>
            <person name="Schaeffer S.W."/>
            <person name="Schatz M.C."/>
            <person name="Schlenke T."/>
            <person name="Schwartz R."/>
            <person name="Segarra C."/>
            <person name="Singh R.S."/>
            <person name="Sirot L."/>
            <person name="Sirota M."/>
            <person name="Sisneros N.B."/>
            <person name="Smith C.D."/>
            <person name="Smith T.F."/>
            <person name="Spieth J."/>
            <person name="Stage D.E."/>
            <person name="Stark A."/>
            <person name="Stephan W."/>
            <person name="Strausberg R.L."/>
            <person name="Strempel S."/>
            <person name="Sturgill D."/>
            <person name="Sutton G."/>
            <person name="Sutton G.G."/>
            <person name="Tao W."/>
            <person name="Teichmann S."/>
            <person name="Tobari Y.N."/>
            <person name="Tomimura Y."/>
            <person name="Tsolas J.M."/>
            <person name="Valente V.L."/>
            <person name="Venter E."/>
            <person name="Venter J.C."/>
            <person name="Vicario S."/>
            <person name="Vieira F.G."/>
            <person name="Vilella A.J."/>
            <person name="Villasante A."/>
            <person name="Walenz B."/>
            <person name="Wang J."/>
            <person name="Wasserman M."/>
            <person name="Watts T."/>
            <person name="Wilson D."/>
            <person name="Wilson R.K."/>
            <person name="Wing R.A."/>
            <person name="Wolfner M.F."/>
            <person name="Wong A."/>
            <person name="Wong G.K."/>
            <person name="Wu C.I."/>
            <person name="Wu G."/>
            <person name="Yamamoto D."/>
            <person name="Yang H.P."/>
            <person name="Yang S.P."/>
            <person name="Yorke J.A."/>
            <person name="Yoshida K."/>
            <person name="Zdobnov E."/>
            <person name="Zhang P."/>
            <person name="Zhang Y."/>
            <person name="Zimin A.V."/>
            <person name="Baldwin J."/>
            <person name="Abdouelleil A."/>
            <person name="Abdulkadir J."/>
            <person name="Abebe A."/>
            <person name="Abera B."/>
            <person name="Abreu J."/>
            <person name="Acer S.C."/>
            <person name="Aftuck L."/>
            <person name="Alexander A."/>
            <person name="An P."/>
            <person name="Anderson E."/>
            <person name="Anderson S."/>
            <person name="Arachi H."/>
            <person name="Azer M."/>
            <person name="Bachantsang P."/>
            <person name="Barry A."/>
            <person name="Bayul T."/>
            <person name="Berlin A."/>
            <person name="Bessette D."/>
            <person name="Bloom T."/>
            <person name="Blye J."/>
            <person name="Boguslavskiy L."/>
            <person name="Bonnet C."/>
            <person name="Boukhgalter B."/>
            <person name="Bourzgui I."/>
            <person name="Brown A."/>
            <person name="Cahill P."/>
            <person name="Channer S."/>
            <person name="Cheshatsang Y."/>
            <person name="Chuda L."/>
            <person name="Citroen M."/>
            <person name="Collymore A."/>
            <person name="Cooke P."/>
            <person name="Costello M."/>
            <person name="D'Aco K."/>
            <person name="Daza R."/>
            <person name="De Haan G."/>
            <person name="DeGray S."/>
            <person name="DeMaso C."/>
            <person name="Dhargay N."/>
            <person name="Dooley K."/>
            <person name="Dooley E."/>
            <person name="Doricent M."/>
            <person name="Dorje P."/>
            <person name="Dorjee K."/>
            <person name="Dupes A."/>
            <person name="Elong R."/>
            <person name="Falk J."/>
            <person name="Farina A."/>
            <person name="Faro S."/>
            <person name="Ferguson D."/>
            <person name="Fisher S."/>
            <person name="Foley C.D."/>
            <person name="Franke A."/>
            <person name="Friedrich D."/>
            <person name="Gadbois L."/>
            <person name="Gearin G."/>
            <person name="Gearin C.R."/>
            <person name="Giannoukos G."/>
            <person name="Goode T."/>
            <person name="Graham J."/>
            <person name="Grandbois E."/>
            <person name="Grewal S."/>
            <person name="Gyaltsen K."/>
            <person name="Hafez N."/>
            <person name="Hagos B."/>
            <person name="Hall J."/>
            <person name="Henson C."/>
            <person name="Hollinger A."/>
            <person name="Honan T."/>
            <person name="Huard M.D."/>
            <person name="Hughes L."/>
            <person name="Hurhula B."/>
            <person name="Husby M.E."/>
            <person name="Kamat A."/>
            <person name="Kanga B."/>
            <person name="Kashin S."/>
            <person name="Khazanovich D."/>
            <person name="Kisner P."/>
            <person name="Lance K."/>
            <person name="Lara M."/>
            <person name="Lee W."/>
            <person name="Lennon N."/>
            <person name="Letendre F."/>
            <person name="LeVine R."/>
            <person name="Lipovsky A."/>
            <person name="Liu X."/>
            <person name="Liu J."/>
            <person name="Liu S."/>
            <person name="Lokyitsang T."/>
            <person name="Lokyitsang Y."/>
            <person name="Lubonja R."/>
            <person name="Lui A."/>
            <person name="MacDonald P."/>
            <person name="Magnisalis V."/>
            <person name="Maru K."/>
            <person name="Matthews C."/>
            <person name="McCusker W."/>
            <person name="McDonough S."/>
            <person name="Mehta T."/>
            <person name="Meldrim J."/>
            <person name="Meneus L."/>
            <person name="Mihai O."/>
            <person name="Mihalev A."/>
            <person name="Mihova T."/>
            <person name="Mittelman R."/>
            <person name="Mlenga V."/>
            <person name="Montmayeur A."/>
            <person name="Mulrain L."/>
            <person name="Navidi A."/>
            <person name="Naylor J."/>
            <person name="Negash T."/>
            <person name="Nguyen T."/>
            <person name="Nguyen N."/>
            <person name="Nicol R."/>
            <person name="Norbu C."/>
            <person name="Norbu N."/>
            <person name="Novod N."/>
            <person name="O'Neill B."/>
            <person name="Osman S."/>
            <person name="Markiewicz E."/>
            <person name="Oyono O.L."/>
            <person name="Patti C."/>
            <person name="Phunkhang P."/>
            <person name="Pierre F."/>
            <person name="Priest M."/>
            <person name="Raghuraman S."/>
            <person name="Rege F."/>
            <person name="Reyes R."/>
            <person name="Rise C."/>
            <person name="Rogov P."/>
            <person name="Ross K."/>
            <person name="Ryan E."/>
            <person name="Settipalli S."/>
            <person name="Shea T."/>
            <person name="Sherpa N."/>
            <person name="Shi L."/>
            <person name="Shih D."/>
            <person name="Sparrow T."/>
            <person name="Spaulding J."/>
            <person name="Stalker J."/>
            <person name="Stange-Thomann N."/>
            <person name="Stavropoulos S."/>
            <person name="Stone C."/>
            <person name="Strader C."/>
            <person name="Tesfaye S."/>
            <person name="Thomson T."/>
            <person name="Thoulutsang Y."/>
            <person name="Thoulutsang D."/>
            <person name="Topham K."/>
            <person name="Topping I."/>
            <person name="Tsamla T."/>
            <person name="Vassiliev H."/>
            <person name="Vo A."/>
            <person name="Wangchuk T."/>
            <person name="Wangdi T."/>
            <person name="Weiand M."/>
            <person name="Wilkinson J."/>
            <person name="Wilson A."/>
            <person name="Yadav S."/>
            <person name="Young G."/>
            <person name="Yu Q."/>
            <person name="Zembek L."/>
            <person name="Zhong D."/>
            <person name="Zimmer A."/>
            <person name="Zwirko Z."/>
            <person name="Jaffe D.B."/>
            <person name="Alvarez P."/>
            <person name="Brockman W."/>
            <person name="Butler J."/>
            <person name="Chin C."/>
            <person name="Gnerre S."/>
            <person name="Grabherr M."/>
            <person name="Kleber M."/>
            <person name="Mauceli E."/>
            <person name="MacCallum I."/>
        </authorList>
    </citation>
    <scope>NUCLEOTIDE SEQUENCE [LARGE SCALE GENOMIC DNA]</scope>
    <source>
        <strain evidence="6">Tucson 14030-0811.24</strain>
    </source>
</reference>
<evidence type="ECO:0000256" key="2">
    <source>
        <dbReference type="SAM" id="MobiDB-lite"/>
    </source>
</evidence>
<feature type="compositionally biased region" description="Basic and acidic residues" evidence="2">
    <location>
        <begin position="235"/>
        <end position="246"/>
    </location>
</feature>
<feature type="compositionally biased region" description="Low complexity" evidence="2">
    <location>
        <begin position="248"/>
        <end position="272"/>
    </location>
</feature>
<dbReference type="InterPro" id="IPR014352">
    <property type="entry name" value="FERM/acyl-CoA-bd_prot_sf"/>
</dbReference>
<dbReference type="Gene3D" id="2.60.120.680">
    <property type="entry name" value="GOLD domain"/>
    <property type="match status" value="1"/>
</dbReference>
<dbReference type="PhylomeDB" id="B4NQ67"/>
<dbReference type="SUPFAM" id="SSF47027">
    <property type="entry name" value="Acyl-CoA binding protein"/>
    <property type="match status" value="1"/>
</dbReference>
<dbReference type="PANTHER" id="PTHR22973:SF12">
    <property type="entry name" value="LD35087P"/>
    <property type="match status" value="1"/>
</dbReference>
<dbReference type="AlphaFoldDB" id="B4NQ67"/>
<feature type="compositionally biased region" description="Low complexity" evidence="2">
    <location>
        <begin position="13"/>
        <end position="25"/>
    </location>
</feature>
<keyword evidence="6" id="KW-1185">Reference proteome</keyword>
<dbReference type="InterPro" id="IPR009038">
    <property type="entry name" value="GOLD_dom"/>
</dbReference>
<name>B4NQ67_DROWI</name>
<dbReference type="PROSITE" id="PS50866">
    <property type="entry name" value="GOLD"/>
    <property type="match status" value="1"/>
</dbReference>
<dbReference type="GO" id="GO:0000139">
    <property type="term" value="C:Golgi membrane"/>
    <property type="evidence" value="ECO:0007669"/>
    <property type="project" value="TreeGrafter"/>
</dbReference>
<dbReference type="FunCoup" id="B4NQ67">
    <property type="interactions" value="1830"/>
</dbReference>
<dbReference type="Pfam" id="PF00887">
    <property type="entry name" value="ACBP"/>
    <property type="match status" value="1"/>
</dbReference>
<protein>
    <recommendedName>
        <fullName evidence="7">ACB domain-containing protein</fullName>
    </recommendedName>
</protein>
<dbReference type="EMBL" id="CH964291">
    <property type="protein sequence ID" value="EDW86292.1"/>
    <property type="molecule type" value="Genomic_DNA"/>
</dbReference>
<evidence type="ECO:0000313" key="6">
    <source>
        <dbReference type="Proteomes" id="UP000007798"/>
    </source>
</evidence>
<dbReference type="PROSITE" id="PS51228">
    <property type="entry name" value="ACB_2"/>
    <property type="match status" value="1"/>
</dbReference>
<dbReference type="STRING" id="7260.B4NQ67"/>
<evidence type="ECO:0008006" key="7">
    <source>
        <dbReference type="Google" id="ProtNLM"/>
    </source>
</evidence>
<evidence type="ECO:0000259" key="4">
    <source>
        <dbReference type="PROSITE" id="PS51228"/>
    </source>
</evidence>
<dbReference type="PANTHER" id="PTHR22973">
    <property type="entry name" value="LD35087P"/>
    <property type="match status" value="1"/>
</dbReference>
<dbReference type="InterPro" id="IPR000582">
    <property type="entry name" value="Acyl-CoA-binding_protein"/>
</dbReference>
<dbReference type="OMA" id="SYSIWRS"/>
<feature type="domain" description="ACB" evidence="4">
    <location>
        <begin position="41"/>
        <end position="132"/>
    </location>
</feature>
<dbReference type="SUPFAM" id="SSF101576">
    <property type="entry name" value="Supernatant protein factor (SPF), C-terminal domain"/>
    <property type="match status" value="1"/>
</dbReference>
<evidence type="ECO:0000313" key="5">
    <source>
        <dbReference type="EMBL" id="EDW86292.1"/>
    </source>
</evidence>
<dbReference type="Pfam" id="PF13897">
    <property type="entry name" value="GOLD_2"/>
    <property type="match status" value="1"/>
</dbReference>